<proteinExistence type="predicted"/>
<comment type="caution">
    <text evidence="1">The sequence shown here is derived from an EMBL/GenBank/DDBJ whole genome shotgun (WGS) entry which is preliminary data.</text>
</comment>
<accession>A0ABW1ZTV2</accession>
<organism evidence="1 2">
    <name type="scientific">Deinococcus multiflagellatus</name>
    <dbReference type="NCBI Taxonomy" id="1656887"/>
    <lineage>
        <taxon>Bacteria</taxon>
        <taxon>Thermotogati</taxon>
        <taxon>Deinococcota</taxon>
        <taxon>Deinococci</taxon>
        <taxon>Deinococcales</taxon>
        <taxon>Deinococcaceae</taxon>
        <taxon>Deinococcus</taxon>
    </lineage>
</organism>
<reference evidence="2" key="1">
    <citation type="journal article" date="2019" name="Int. J. Syst. Evol. Microbiol.">
        <title>The Global Catalogue of Microorganisms (GCM) 10K type strain sequencing project: providing services to taxonomists for standard genome sequencing and annotation.</title>
        <authorList>
            <consortium name="The Broad Institute Genomics Platform"/>
            <consortium name="The Broad Institute Genome Sequencing Center for Infectious Disease"/>
            <person name="Wu L."/>
            <person name="Ma J."/>
        </authorList>
    </citation>
    <scope>NUCLEOTIDE SEQUENCE [LARGE SCALE GENOMIC DNA]</scope>
    <source>
        <strain evidence="2">CCUG 63830</strain>
    </source>
</reference>
<gene>
    <name evidence="1" type="ORF">ACFP90_27650</name>
</gene>
<protein>
    <submittedName>
        <fullName evidence="1">Uncharacterized protein</fullName>
    </submittedName>
</protein>
<evidence type="ECO:0000313" key="2">
    <source>
        <dbReference type="Proteomes" id="UP001596317"/>
    </source>
</evidence>
<name>A0ABW1ZTV2_9DEIO</name>
<dbReference type="EMBL" id="JBHSWB010000004">
    <property type="protein sequence ID" value="MFC6663771.1"/>
    <property type="molecule type" value="Genomic_DNA"/>
</dbReference>
<sequence length="182" mass="20695">MLSDDLPWMIKVSSLMESAPLTTSAAFTLMMGMTGRWPTEQVQRALLIFLVLGQTVLPISMDTMKAVLEQEDLRFGHMTRRLIRNATHPTLEHEFAAAQLTRLIRMAVVLAPLPLTRDRWIRQALDVAAEERDALALAQAVLDRLPDAFHLLTHLLPEVTETVQVWLNFKLHPQQLVLESIR</sequence>
<evidence type="ECO:0000313" key="1">
    <source>
        <dbReference type="EMBL" id="MFC6663771.1"/>
    </source>
</evidence>
<dbReference type="RefSeq" id="WP_380059409.1">
    <property type="nucleotide sequence ID" value="NZ_JBHSWB010000004.1"/>
</dbReference>
<dbReference type="Proteomes" id="UP001596317">
    <property type="component" value="Unassembled WGS sequence"/>
</dbReference>
<keyword evidence="2" id="KW-1185">Reference proteome</keyword>